<proteinExistence type="predicted"/>
<reference evidence="2 3" key="2">
    <citation type="submission" date="2007-06" db="EMBL/GenBank/DDBJ databases">
        <title>Draft genome sequence of Pseudoflavonifractor capillosus ATCC 29799.</title>
        <authorList>
            <person name="Sudarsanam P."/>
            <person name="Ley R."/>
            <person name="Guruge J."/>
            <person name="Turnbaugh P.J."/>
            <person name="Mahowald M."/>
            <person name="Liep D."/>
            <person name="Gordon J."/>
        </authorList>
    </citation>
    <scope>NUCLEOTIDE SEQUENCE [LARGE SCALE GENOMIC DNA]</scope>
    <source>
        <strain evidence="2 3">ATCC 29799</strain>
    </source>
</reference>
<protein>
    <submittedName>
        <fullName evidence="2">Uncharacterized protein</fullName>
    </submittedName>
</protein>
<organism evidence="2 3">
    <name type="scientific">Pseudoflavonifractor capillosus ATCC 29799</name>
    <dbReference type="NCBI Taxonomy" id="411467"/>
    <lineage>
        <taxon>Bacteria</taxon>
        <taxon>Bacillati</taxon>
        <taxon>Bacillota</taxon>
        <taxon>Clostridia</taxon>
        <taxon>Eubacteriales</taxon>
        <taxon>Oscillospiraceae</taxon>
        <taxon>Pseudoflavonifractor</taxon>
    </lineage>
</organism>
<evidence type="ECO:0000313" key="2">
    <source>
        <dbReference type="EMBL" id="EDN00723.1"/>
    </source>
</evidence>
<dbReference type="AlphaFoldDB" id="A6NTG0"/>
<evidence type="ECO:0000313" key="3">
    <source>
        <dbReference type="Proteomes" id="UP000003639"/>
    </source>
</evidence>
<dbReference type="EMBL" id="AAXG02000010">
    <property type="protein sequence ID" value="EDN00723.1"/>
    <property type="molecule type" value="Genomic_DNA"/>
</dbReference>
<keyword evidence="1" id="KW-0812">Transmembrane</keyword>
<comment type="caution">
    <text evidence="2">The sequence shown here is derived from an EMBL/GenBank/DDBJ whole genome shotgun (WGS) entry which is preliminary data.</text>
</comment>
<reference evidence="2 3" key="1">
    <citation type="submission" date="2007-04" db="EMBL/GenBank/DDBJ databases">
        <authorList>
            <person name="Fulton L."/>
            <person name="Clifton S."/>
            <person name="Fulton B."/>
            <person name="Xu J."/>
            <person name="Minx P."/>
            <person name="Pepin K.H."/>
            <person name="Johnson M."/>
            <person name="Thiruvilangam P."/>
            <person name="Bhonagiri V."/>
            <person name="Nash W.E."/>
            <person name="Mardis E.R."/>
            <person name="Wilson R.K."/>
        </authorList>
    </citation>
    <scope>NUCLEOTIDE SEQUENCE [LARGE SCALE GENOMIC DNA]</scope>
    <source>
        <strain evidence="2 3">ATCC 29799</strain>
    </source>
</reference>
<dbReference type="STRING" id="411467.BACCAP_01489"/>
<keyword evidence="3" id="KW-1185">Reference proteome</keyword>
<keyword evidence="1" id="KW-0472">Membrane</keyword>
<gene>
    <name evidence="2" type="ORF">BACCAP_01489</name>
</gene>
<keyword evidence="1" id="KW-1133">Transmembrane helix</keyword>
<name>A6NTG0_9FIRM</name>
<accession>A6NTG0</accession>
<dbReference type="Proteomes" id="UP000003639">
    <property type="component" value="Unassembled WGS sequence"/>
</dbReference>
<evidence type="ECO:0000256" key="1">
    <source>
        <dbReference type="SAM" id="Phobius"/>
    </source>
</evidence>
<sequence length="37" mass="4182">MQKECNKKVKNGRAIGLTVFVTDMISTFVTFATMSHF</sequence>
<feature type="transmembrane region" description="Helical" evidence="1">
    <location>
        <begin position="12"/>
        <end position="34"/>
    </location>
</feature>